<dbReference type="Proteomes" id="UP001058271">
    <property type="component" value="Chromosome"/>
</dbReference>
<organism evidence="1 2">
    <name type="scientific">Dactylosporangium roseum</name>
    <dbReference type="NCBI Taxonomy" id="47989"/>
    <lineage>
        <taxon>Bacteria</taxon>
        <taxon>Bacillati</taxon>
        <taxon>Actinomycetota</taxon>
        <taxon>Actinomycetes</taxon>
        <taxon>Micromonosporales</taxon>
        <taxon>Micromonosporaceae</taxon>
        <taxon>Dactylosporangium</taxon>
    </lineage>
</organism>
<proteinExistence type="predicted"/>
<sequence>MHQSRRITGCSGPDEGSVIDLMLLTYGGEGPRLLLEFPRGAEDGAELTVEQAESLAASMVRLLAEARS</sequence>
<protein>
    <submittedName>
        <fullName evidence="1">Uncharacterized protein</fullName>
    </submittedName>
</protein>
<name>A0ABY5Z3T7_9ACTN</name>
<dbReference type="RefSeq" id="WP_260725092.1">
    <property type="nucleotide sequence ID" value="NZ_BAAABS010000083.1"/>
</dbReference>
<gene>
    <name evidence="1" type="ORF">Drose_32335</name>
</gene>
<evidence type="ECO:0000313" key="1">
    <source>
        <dbReference type="EMBL" id="UWZ35743.1"/>
    </source>
</evidence>
<evidence type="ECO:0000313" key="2">
    <source>
        <dbReference type="Proteomes" id="UP001058271"/>
    </source>
</evidence>
<accession>A0ABY5Z3T7</accession>
<keyword evidence="2" id="KW-1185">Reference proteome</keyword>
<reference evidence="1" key="1">
    <citation type="submission" date="2021-04" db="EMBL/GenBank/DDBJ databases">
        <title>Biosynthetic gene clusters of Dactylosporangioum roseum.</title>
        <authorList>
            <person name="Hartkoorn R.C."/>
            <person name="Beaudoing E."/>
            <person name="Hot D."/>
            <person name="Moureu S."/>
        </authorList>
    </citation>
    <scope>NUCLEOTIDE SEQUENCE</scope>
    <source>
        <strain evidence="1">NRRL B-16295</strain>
    </source>
</reference>
<dbReference type="EMBL" id="CP073721">
    <property type="protein sequence ID" value="UWZ35743.1"/>
    <property type="molecule type" value="Genomic_DNA"/>
</dbReference>